<reference evidence="2" key="2">
    <citation type="journal article" date="2020" name="Microorganisms">
        <title>Osmotic Adaptation and Compatible Solute Biosynthesis of Phototrophic Bacteria as Revealed from Genome Analyses.</title>
        <authorList>
            <person name="Imhoff J.F."/>
            <person name="Rahn T."/>
            <person name="Kunzel S."/>
            <person name="Keller A."/>
            <person name="Neulinger S.C."/>
        </authorList>
    </citation>
    <scope>NUCLEOTIDE SEQUENCE</scope>
    <source>
        <strain evidence="2">DSM 4395</strain>
    </source>
</reference>
<evidence type="ECO:0000313" key="2">
    <source>
        <dbReference type="EMBL" id="MBK5932016.1"/>
    </source>
</evidence>
<gene>
    <name evidence="2" type="ORF">CCR82_16120</name>
</gene>
<dbReference type="Gene3D" id="3.40.50.300">
    <property type="entry name" value="P-loop containing nucleotide triphosphate hydrolases"/>
    <property type="match status" value="1"/>
</dbReference>
<dbReference type="AlphaFoldDB" id="A0AAJ0UIN4"/>
<dbReference type="EMBL" id="NHSF01000074">
    <property type="protein sequence ID" value="MBK5932016.1"/>
    <property type="molecule type" value="Genomic_DNA"/>
</dbReference>
<dbReference type="RefSeq" id="WP_201246856.1">
    <property type="nucleotide sequence ID" value="NZ_NHSF01000074.1"/>
</dbReference>
<dbReference type="Proteomes" id="UP001296967">
    <property type="component" value="Unassembled WGS sequence"/>
</dbReference>
<keyword evidence="1" id="KW-0472">Membrane</keyword>
<dbReference type="CDD" id="cd00882">
    <property type="entry name" value="Ras_like_GTPase"/>
    <property type="match status" value="1"/>
</dbReference>
<sequence>MKTARATKATDEGDEQSQRITQAQVWAGAEAPTIWLLGKTQAGKTSIVADIVGRAHDQIGNGFVPMTKDLRLYAFPEERPVLRFLDTRGLSDVADDDPAVDLQHASDQAQVIMVVARVDDLALEDVLAVLKPLRAQHPEWPLLVAQTCLHHGYRRHDRHLLPYPFTGDDSDWVLPGLPDELRQSMLAQRQLFADLPGQHPPLFVPLDFTRPEQGLPPSDYGAQRLWEVLEQVLPETVMRLRSSVNLSQAEQVRTKVMLPWTMAAVAANAVPAPIIGGLGSASLQATMVNQIARRYGQPASRDQWSELVAALGTGFVLGFGGRWLVQQGLKLGLGWGTAVVAAWTFAITWAIGEAALYYFSERAAGREPDHEVLRERYQQALQDARRRYEARKDQERER</sequence>
<reference evidence="2" key="1">
    <citation type="submission" date="2017-05" db="EMBL/GenBank/DDBJ databases">
        <authorList>
            <person name="Imhoff J.F."/>
            <person name="Rahn T."/>
            <person name="Kuenzel S."/>
            <person name="Neulinger S.C."/>
        </authorList>
    </citation>
    <scope>NUCLEOTIDE SEQUENCE</scope>
    <source>
        <strain evidence="2">DSM 4395</strain>
    </source>
</reference>
<evidence type="ECO:0000313" key="3">
    <source>
        <dbReference type="Proteomes" id="UP001296967"/>
    </source>
</evidence>
<keyword evidence="1" id="KW-0812">Transmembrane</keyword>
<evidence type="ECO:0000256" key="1">
    <source>
        <dbReference type="SAM" id="Phobius"/>
    </source>
</evidence>
<keyword evidence="1" id="KW-1133">Transmembrane helix</keyword>
<dbReference type="SUPFAM" id="SSF52540">
    <property type="entry name" value="P-loop containing nucleoside triphosphate hydrolases"/>
    <property type="match status" value="1"/>
</dbReference>
<accession>A0AAJ0UIN4</accession>
<name>A0AAJ0UIN4_HALSE</name>
<proteinExistence type="predicted"/>
<organism evidence="2 3">
    <name type="scientific">Halochromatium salexigens</name>
    <name type="common">Chromatium salexigens</name>
    <dbReference type="NCBI Taxonomy" id="49447"/>
    <lineage>
        <taxon>Bacteria</taxon>
        <taxon>Pseudomonadati</taxon>
        <taxon>Pseudomonadota</taxon>
        <taxon>Gammaproteobacteria</taxon>
        <taxon>Chromatiales</taxon>
        <taxon>Chromatiaceae</taxon>
        <taxon>Halochromatium</taxon>
    </lineage>
</organism>
<feature type="transmembrane region" description="Helical" evidence="1">
    <location>
        <begin position="337"/>
        <end position="359"/>
    </location>
</feature>
<keyword evidence="3" id="KW-1185">Reference proteome</keyword>
<feature type="transmembrane region" description="Helical" evidence="1">
    <location>
        <begin position="257"/>
        <end position="283"/>
    </location>
</feature>
<protein>
    <recommendedName>
        <fullName evidence="4">G domain-containing protein</fullName>
    </recommendedName>
</protein>
<comment type="caution">
    <text evidence="2">The sequence shown here is derived from an EMBL/GenBank/DDBJ whole genome shotgun (WGS) entry which is preliminary data.</text>
</comment>
<feature type="transmembrane region" description="Helical" evidence="1">
    <location>
        <begin position="304"/>
        <end position="325"/>
    </location>
</feature>
<dbReference type="InterPro" id="IPR027417">
    <property type="entry name" value="P-loop_NTPase"/>
</dbReference>
<evidence type="ECO:0008006" key="4">
    <source>
        <dbReference type="Google" id="ProtNLM"/>
    </source>
</evidence>